<evidence type="ECO:0000313" key="11">
    <source>
        <dbReference type="Proteomes" id="UP000016662"/>
    </source>
</evidence>
<dbReference type="GO" id="GO:0006364">
    <property type="term" value="P:rRNA processing"/>
    <property type="evidence" value="ECO:0007669"/>
    <property type="project" value="UniProtKB-UniRule"/>
</dbReference>
<sequence>MPKVKVMVKNNQTEVRVPVGIRMLIRRCCQAVLVAEHFGQDAEVSVSFVSNAEIRRLNRIYRQKDRATDVLSFPLGQDGHYDTNQETGCALLGDVVISLEMAVKQANMYGHSLEREIGFLTVHSMLHLLGYDHETSPLEERKMREKEEEVLGELGISREATFTNQPEDTDA</sequence>
<dbReference type="AlphaFoldDB" id="U2LZP5"/>
<evidence type="ECO:0000313" key="10">
    <source>
        <dbReference type="EMBL" id="ERJ94974.1"/>
    </source>
</evidence>
<keyword evidence="11" id="KW-1185">Reference proteome</keyword>
<keyword evidence="8 9" id="KW-0862">Zinc</keyword>
<dbReference type="InterPro" id="IPR002036">
    <property type="entry name" value="YbeY"/>
</dbReference>
<evidence type="ECO:0000256" key="3">
    <source>
        <dbReference type="ARBA" id="ARBA00022552"/>
    </source>
</evidence>
<dbReference type="OrthoDB" id="9807740at2"/>
<feature type="binding site" evidence="9">
    <location>
        <position position="127"/>
    </location>
    <ligand>
        <name>Zn(2+)</name>
        <dbReference type="ChEBI" id="CHEBI:29105"/>
        <note>catalytic</note>
    </ligand>
</feature>
<dbReference type="eggNOG" id="COG0319">
    <property type="taxonomic scope" value="Bacteria"/>
</dbReference>
<keyword evidence="5 9" id="KW-0479">Metal-binding</keyword>
<organism evidence="10 11">
    <name type="scientific">Ruminococcus callidus ATCC 27760</name>
    <dbReference type="NCBI Taxonomy" id="411473"/>
    <lineage>
        <taxon>Bacteria</taxon>
        <taxon>Bacillati</taxon>
        <taxon>Bacillota</taxon>
        <taxon>Clostridia</taxon>
        <taxon>Eubacteriales</taxon>
        <taxon>Oscillospiraceae</taxon>
        <taxon>Ruminococcus</taxon>
    </lineage>
</organism>
<comment type="similarity">
    <text evidence="1 9">Belongs to the endoribonuclease YbeY family.</text>
</comment>
<proteinExistence type="inferred from homology"/>
<gene>
    <name evidence="9" type="primary">ybeY</name>
    <name evidence="10" type="ORF">RUMCAL_01772</name>
</gene>
<reference evidence="10 11" key="1">
    <citation type="submission" date="2013-07" db="EMBL/GenBank/DDBJ databases">
        <authorList>
            <person name="Weinstock G."/>
            <person name="Sodergren E."/>
            <person name="Wylie T."/>
            <person name="Fulton L."/>
            <person name="Fulton R."/>
            <person name="Fronick C."/>
            <person name="O'Laughlin M."/>
            <person name="Godfrey J."/>
            <person name="Miner T."/>
            <person name="Herter B."/>
            <person name="Appelbaum E."/>
            <person name="Cordes M."/>
            <person name="Lek S."/>
            <person name="Wollam A."/>
            <person name="Pepin K.H."/>
            <person name="Palsikar V.B."/>
            <person name="Mitreva M."/>
            <person name="Wilson R.K."/>
        </authorList>
    </citation>
    <scope>NUCLEOTIDE SEQUENCE [LARGE SCALE GENOMIC DNA]</scope>
    <source>
        <strain evidence="10 11">ATCC 27760</strain>
    </source>
</reference>
<dbReference type="Gene3D" id="3.40.390.30">
    <property type="entry name" value="Metalloproteases ('zincins'), catalytic domain"/>
    <property type="match status" value="1"/>
</dbReference>
<comment type="subcellular location">
    <subcellularLocation>
        <location evidence="9">Cytoplasm</location>
    </subcellularLocation>
</comment>
<evidence type="ECO:0000256" key="5">
    <source>
        <dbReference type="ARBA" id="ARBA00022723"/>
    </source>
</evidence>
<dbReference type="EMBL" id="AWVF01000225">
    <property type="protein sequence ID" value="ERJ94974.1"/>
    <property type="molecule type" value="Genomic_DNA"/>
</dbReference>
<dbReference type="HOGENOM" id="CLU_106710_3_0_9"/>
<dbReference type="PANTHER" id="PTHR46986">
    <property type="entry name" value="ENDORIBONUCLEASE YBEY, CHLOROPLASTIC"/>
    <property type="match status" value="1"/>
</dbReference>
<dbReference type="EC" id="3.1.-.-" evidence="9"/>
<dbReference type="PANTHER" id="PTHR46986:SF1">
    <property type="entry name" value="ENDORIBONUCLEASE YBEY, CHLOROPLASTIC"/>
    <property type="match status" value="1"/>
</dbReference>
<keyword evidence="2 9" id="KW-0690">Ribosome biogenesis</keyword>
<evidence type="ECO:0000256" key="6">
    <source>
        <dbReference type="ARBA" id="ARBA00022759"/>
    </source>
</evidence>
<evidence type="ECO:0000256" key="2">
    <source>
        <dbReference type="ARBA" id="ARBA00022517"/>
    </source>
</evidence>
<dbReference type="Pfam" id="PF02130">
    <property type="entry name" value="YbeY"/>
    <property type="match status" value="1"/>
</dbReference>
<dbReference type="SUPFAM" id="SSF55486">
    <property type="entry name" value="Metalloproteases ('zincins'), catalytic domain"/>
    <property type="match status" value="1"/>
</dbReference>
<keyword evidence="7 9" id="KW-0378">Hydrolase</keyword>
<dbReference type="InterPro" id="IPR023091">
    <property type="entry name" value="MetalPrtase_cat_dom_sf_prd"/>
</dbReference>
<comment type="cofactor">
    <cofactor evidence="9">
        <name>Zn(2+)</name>
        <dbReference type="ChEBI" id="CHEBI:29105"/>
    </cofactor>
    <text evidence="9">Binds 1 zinc ion.</text>
</comment>
<keyword evidence="4 9" id="KW-0540">Nuclease</keyword>
<dbReference type="GO" id="GO:0005737">
    <property type="term" value="C:cytoplasm"/>
    <property type="evidence" value="ECO:0007669"/>
    <property type="project" value="UniProtKB-SubCell"/>
</dbReference>
<dbReference type="InterPro" id="IPR020549">
    <property type="entry name" value="YbeY_CS"/>
</dbReference>
<evidence type="ECO:0000256" key="9">
    <source>
        <dbReference type="HAMAP-Rule" id="MF_00009"/>
    </source>
</evidence>
<feature type="binding site" evidence="9">
    <location>
        <position position="133"/>
    </location>
    <ligand>
        <name>Zn(2+)</name>
        <dbReference type="ChEBI" id="CHEBI:29105"/>
        <note>catalytic</note>
    </ligand>
</feature>
<evidence type="ECO:0000256" key="8">
    <source>
        <dbReference type="ARBA" id="ARBA00022833"/>
    </source>
</evidence>
<dbReference type="GO" id="GO:0008270">
    <property type="term" value="F:zinc ion binding"/>
    <property type="evidence" value="ECO:0007669"/>
    <property type="project" value="UniProtKB-UniRule"/>
</dbReference>
<comment type="caution">
    <text evidence="10">The sequence shown here is derived from an EMBL/GenBank/DDBJ whole genome shotgun (WGS) entry which is preliminary data.</text>
</comment>
<evidence type="ECO:0000256" key="7">
    <source>
        <dbReference type="ARBA" id="ARBA00022801"/>
    </source>
</evidence>
<dbReference type="RefSeq" id="WP_021683240.1">
    <property type="nucleotide sequence ID" value="NZ_KI260472.1"/>
</dbReference>
<dbReference type="STRING" id="411473.RUMCAL_01772"/>
<keyword evidence="3 9" id="KW-0698">rRNA processing</keyword>
<accession>U2LZP5</accession>
<dbReference type="GO" id="GO:0004222">
    <property type="term" value="F:metalloendopeptidase activity"/>
    <property type="evidence" value="ECO:0007669"/>
    <property type="project" value="InterPro"/>
</dbReference>
<dbReference type="GO" id="GO:0004521">
    <property type="term" value="F:RNA endonuclease activity"/>
    <property type="evidence" value="ECO:0007669"/>
    <property type="project" value="UniProtKB-UniRule"/>
</dbReference>
<protein>
    <recommendedName>
        <fullName evidence="9">Endoribonuclease YbeY</fullName>
        <ecNumber evidence="9">3.1.-.-</ecNumber>
    </recommendedName>
</protein>
<dbReference type="PROSITE" id="PS01306">
    <property type="entry name" value="UPF0054"/>
    <property type="match status" value="1"/>
</dbReference>
<keyword evidence="9" id="KW-0963">Cytoplasm</keyword>
<comment type="function">
    <text evidence="9">Single strand-specific metallo-endoribonuclease involved in late-stage 70S ribosome quality control and in maturation of the 3' terminus of the 16S rRNA.</text>
</comment>
<dbReference type="PATRIC" id="fig|411473.3.peg.1449"/>
<dbReference type="Proteomes" id="UP000016662">
    <property type="component" value="Unassembled WGS sequence"/>
</dbReference>
<evidence type="ECO:0000256" key="4">
    <source>
        <dbReference type="ARBA" id="ARBA00022722"/>
    </source>
</evidence>
<dbReference type="NCBIfam" id="TIGR00043">
    <property type="entry name" value="rRNA maturation RNase YbeY"/>
    <property type="match status" value="1"/>
</dbReference>
<evidence type="ECO:0000256" key="1">
    <source>
        <dbReference type="ARBA" id="ARBA00010875"/>
    </source>
</evidence>
<name>U2LZP5_9FIRM</name>
<keyword evidence="6 9" id="KW-0255">Endonuclease</keyword>
<dbReference type="HAMAP" id="MF_00009">
    <property type="entry name" value="Endoribonucl_YbeY"/>
    <property type="match status" value="1"/>
</dbReference>
<dbReference type="GeneID" id="93692365"/>
<feature type="binding site" evidence="9">
    <location>
        <position position="123"/>
    </location>
    <ligand>
        <name>Zn(2+)</name>
        <dbReference type="ChEBI" id="CHEBI:29105"/>
        <note>catalytic</note>
    </ligand>
</feature>